<keyword evidence="2" id="KW-0813">Transport</keyword>
<feature type="non-terminal residue" evidence="4">
    <location>
        <position position="244"/>
    </location>
</feature>
<proteinExistence type="inferred from homology"/>
<dbReference type="PANTHER" id="PTHR42953:SF3">
    <property type="entry name" value="HIGH-AFFINITY ZINC UPTAKE SYSTEM PROTEIN ZNUA"/>
    <property type="match status" value="1"/>
</dbReference>
<dbReference type="InterPro" id="IPR050492">
    <property type="entry name" value="Bact_metal-bind_prot9"/>
</dbReference>
<protein>
    <recommendedName>
        <fullName evidence="5">Zinc ABC transporter substrate-binding protein</fullName>
    </recommendedName>
</protein>
<dbReference type="Pfam" id="PF01297">
    <property type="entry name" value="ZnuA"/>
    <property type="match status" value="1"/>
</dbReference>
<reference evidence="4" key="1">
    <citation type="submission" date="2018-05" db="EMBL/GenBank/DDBJ databases">
        <authorList>
            <person name="Lanie J.A."/>
            <person name="Ng W.-L."/>
            <person name="Kazmierczak K.M."/>
            <person name="Andrzejewski T.M."/>
            <person name="Davidsen T.M."/>
            <person name="Wayne K.J."/>
            <person name="Tettelin H."/>
            <person name="Glass J.I."/>
            <person name="Rusch D."/>
            <person name="Podicherti R."/>
            <person name="Tsui H.-C.T."/>
            <person name="Winkler M.E."/>
        </authorList>
    </citation>
    <scope>NUCLEOTIDE SEQUENCE</scope>
</reference>
<dbReference type="Gene3D" id="3.40.50.1980">
    <property type="entry name" value="Nitrogenase molybdenum iron protein domain"/>
    <property type="match status" value="2"/>
</dbReference>
<evidence type="ECO:0000256" key="2">
    <source>
        <dbReference type="ARBA" id="ARBA00022448"/>
    </source>
</evidence>
<comment type="similarity">
    <text evidence="1">Belongs to the bacterial solute-binding protein 9 family.</text>
</comment>
<keyword evidence="3" id="KW-0732">Signal</keyword>
<gene>
    <name evidence="4" type="ORF">METZ01_LOCUS138690</name>
</gene>
<dbReference type="GO" id="GO:0030001">
    <property type="term" value="P:metal ion transport"/>
    <property type="evidence" value="ECO:0007669"/>
    <property type="project" value="InterPro"/>
</dbReference>
<dbReference type="PANTHER" id="PTHR42953">
    <property type="entry name" value="HIGH-AFFINITY ZINC UPTAKE SYSTEM PROTEIN ZNUA-RELATED"/>
    <property type="match status" value="1"/>
</dbReference>
<dbReference type="EMBL" id="UINC01020439">
    <property type="protein sequence ID" value="SVA85836.1"/>
    <property type="molecule type" value="Genomic_DNA"/>
</dbReference>
<dbReference type="InterPro" id="IPR006127">
    <property type="entry name" value="ZnuA-like"/>
</dbReference>
<evidence type="ECO:0000256" key="3">
    <source>
        <dbReference type="ARBA" id="ARBA00022729"/>
    </source>
</evidence>
<dbReference type="GO" id="GO:0046872">
    <property type="term" value="F:metal ion binding"/>
    <property type="evidence" value="ECO:0007669"/>
    <property type="project" value="InterPro"/>
</dbReference>
<sequence>MILPSGESPHTFNPTPADKLNVENSELMFYIGGELDEWIIEVTGTNAKLVEVNKGIRQIQYGSHQGHGDHKYGSNDPHYWLDPRNGKQIANTIATEYALIDLENASSYQKRLELFNSEIDQLYEELLKSTQIIQDVPFIVLHDSWSYFADAFDLNLVGTFQPYGSHGPSPKYLKMLQNKTENYDVKVVFSEPQYPIEVLRSFADDNGLKIATIDPLGGVDGRMTFQELQTYNVEMVKLSLLAKK</sequence>
<dbReference type="SUPFAM" id="SSF53807">
    <property type="entry name" value="Helical backbone' metal receptor"/>
    <property type="match status" value="1"/>
</dbReference>
<dbReference type="AlphaFoldDB" id="A0A381Z950"/>
<evidence type="ECO:0000256" key="1">
    <source>
        <dbReference type="ARBA" id="ARBA00011028"/>
    </source>
</evidence>
<evidence type="ECO:0000313" key="4">
    <source>
        <dbReference type="EMBL" id="SVA85836.1"/>
    </source>
</evidence>
<name>A0A381Z950_9ZZZZ</name>
<organism evidence="4">
    <name type="scientific">marine metagenome</name>
    <dbReference type="NCBI Taxonomy" id="408172"/>
    <lineage>
        <taxon>unclassified sequences</taxon>
        <taxon>metagenomes</taxon>
        <taxon>ecological metagenomes</taxon>
    </lineage>
</organism>
<accession>A0A381Z950</accession>
<evidence type="ECO:0008006" key="5">
    <source>
        <dbReference type="Google" id="ProtNLM"/>
    </source>
</evidence>